<gene>
    <name evidence="1" type="ORF">AB406_0406</name>
</gene>
<evidence type="ECO:0000313" key="2">
    <source>
        <dbReference type="Proteomes" id="UP000189883"/>
    </source>
</evidence>
<dbReference type="AlphaFoldDB" id="A0A1S7DQH4"/>
<proteinExistence type="predicted"/>
<accession>A0A1S7DQH4</accession>
<dbReference type="Proteomes" id="UP000189883">
    <property type="component" value="Chromosome"/>
</dbReference>
<reference evidence="1 2" key="1">
    <citation type="submission" date="2015-06" db="EMBL/GenBank/DDBJ databases">
        <title>R. anatipestifer strain HXb2 is the most virulent strain so far, and the genome sequence would help us uncover the pathogenesis.</title>
        <authorList>
            <person name="Hu Q."/>
            <person name="Qi J."/>
            <person name="Bo H."/>
            <person name="Liu G."/>
            <person name="Tao M."/>
            <person name="Ding Y."/>
            <person name="Xue Y."/>
        </authorList>
    </citation>
    <scope>NUCLEOTIDE SEQUENCE [LARGE SCALE GENOMIC DNA]</scope>
    <source>
        <strain evidence="1 2">HXb2</strain>
    </source>
</reference>
<dbReference type="EMBL" id="CP011859">
    <property type="protein sequence ID" value="AQY21365.1"/>
    <property type="molecule type" value="Genomic_DNA"/>
</dbReference>
<name>A0A1S7DQH4_RIEAN</name>
<sequence>MNMTTSHFENNLKSQVYNIIVEKHRKSGGHNGVYGVDLTIKTAKSWTEVRKALIELYKENKIQVREGSRGKLFFLKINNLNYKK</sequence>
<evidence type="ECO:0000313" key="1">
    <source>
        <dbReference type="EMBL" id="AQY21365.1"/>
    </source>
</evidence>
<protein>
    <submittedName>
        <fullName evidence="1">Uncharacterized protein</fullName>
    </submittedName>
</protein>
<organism evidence="1 2">
    <name type="scientific">Riemerella anatipestifer</name>
    <name type="common">Moraxella anatipestifer</name>
    <dbReference type="NCBI Taxonomy" id="34085"/>
    <lineage>
        <taxon>Bacteria</taxon>
        <taxon>Pseudomonadati</taxon>
        <taxon>Bacteroidota</taxon>
        <taxon>Flavobacteriia</taxon>
        <taxon>Flavobacteriales</taxon>
        <taxon>Weeksellaceae</taxon>
        <taxon>Riemerella</taxon>
    </lineage>
</organism>